<organism evidence="2 3">
    <name type="scientific">Phyllostomus discolor</name>
    <name type="common">pale spear-nosed bat</name>
    <dbReference type="NCBI Taxonomy" id="89673"/>
    <lineage>
        <taxon>Eukaryota</taxon>
        <taxon>Metazoa</taxon>
        <taxon>Chordata</taxon>
        <taxon>Craniata</taxon>
        <taxon>Vertebrata</taxon>
        <taxon>Euteleostomi</taxon>
        <taxon>Mammalia</taxon>
        <taxon>Eutheria</taxon>
        <taxon>Laurasiatheria</taxon>
        <taxon>Chiroptera</taxon>
        <taxon>Yangochiroptera</taxon>
        <taxon>Phyllostomidae</taxon>
        <taxon>Phyllostominae</taxon>
        <taxon>Phyllostomus</taxon>
    </lineage>
</organism>
<dbReference type="EMBL" id="JABVXQ010000006">
    <property type="protein sequence ID" value="KAF6104488.1"/>
    <property type="molecule type" value="Genomic_DNA"/>
</dbReference>
<evidence type="ECO:0000313" key="2">
    <source>
        <dbReference type="EMBL" id="KAF6104488.1"/>
    </source>
</evidence>
<evidence type="ECO:0000313" key="3">
    <source>
        <dbReference type="Proteomes" id="UP000664940"/>
    </source>
</evidence>
<evidence type="ECO:0000256" key="1">
    <source>
        <dbReference type="SAM" id="MobiDB-lite"/>
    </source>
</evidence>
<reference evidence="2 3" key="1">
    <citation type="journal article" date="2020" name="Nature">
        <title>Six reference-quality genomes reveal evolution of bat adaptations.</title>
        <authorList>
            <person name="Jebb D."/>
            <person name="Huang Z."/>
            <person name="Pippel M."/>
            <person name="Hughes G.M."/>
            <person name="Lavrichenko K."/>
            <person name="Devanna P."/>
            <person name="Winkler S."/>
            <person name="Jermiin L.S."/>
            <person name="Skirmuntt E.C."/>
            <person name="Katzourakis A."/>
            <person name="Burkitt-Gray L."/>
            <person name="Ray D.A."/>
            <person name="Sullivan K.A.M."/>
            <person name="Roscito J.G."/>
            <person name="Kirilenko B.M."/>
            <person name="Davalos L.M."/>
            <person name="Corthals A.P."/>
            <person name="Power M.L."/>
            <person name="Jones G."/>
            <person name="Ransome R.D."/>
            <person name="Dechmann D.K.N."/>
            <person name="Locatelli A.G."/>
            <person name="Puechmaille S.J."/>
            <person name="Fedrigo O."/>
            <person name="Jarvis E.D."/>
            <person name="Hiller M."/>
            <person name="Vernes S.C."/>
            <person name="Myers E.W."/>
            <person name="Teeling E.C."/>
        </authorList>
    </citation>
    <scope>NUCLEOTIDE SEQUENCE [LARGE SCALE GENOMIC DNA]</scope>
    <source>
        <strain evidence="2">Bat1K_MPI-CBG_1</strain>
    </source>
</reference>
<comment type="caution">
    <text evidence="2">The sequence shown here is derived from an EMBL/GenBank/DDBJ whole genome shotgun (WGS) entry which is preliminary data.</text>
</comment>
<feature type="region of interest" description="Disordered" evidence="1">
    <location>
        <begin position="1"/>
        <end position="140"/>
    </location>
</feature>
<sequence length="169" mass="18577">MENSTLQTAGPDEQESMRGASGDPALPLCAALGPWREGKGWRQRRREPNIIVGEKHQLAASCTPPTGDLAHNPGMCPDRASNQRRCGSQASAQSTEPHQPGQKQSFRRSIPLAPGAPDTYLTAERRVRQKATPPRKQNEKLTGKLSLDHICTWIKLCLKLPLDCVVIRP</sequence>
<name>A0A834A4T0_9CHIR</name>
<proteinExistence type="predicted"/>
<feature type="compositionally biased region" description="Polar residues" evidence="1">
    <location>
        <begin position="83"/>
        <end position="104"/>
    </location>
</feature>
<dbReference type="Proteomes" id="UP000664940">
    <property type="component" value="Unassembled WGS sequence"/>
</dbReference>
<protein>
    <submittedName>
        <fullName evidence="2">Uncharacterized protein</fullName>
    </submittedName>
</protein>
<accession>A0A834A4T0</accession>
<gene>
    <name evidence="2" type="ORF">HJG60_011403</name>
</gene>
<dbReference type="AlphaFoldDB" id="A0A834A4T0"/>